<dbReference type="eggNOG" id="ENOG50330F6">
    <property type="taxonomic scope" value="Bacteria"/>
</dbReference>
<name>A0A0A5FYH4_9BACI</name>
<gene>
    <name evidence="1" type="ORF">N783_20940</name>
</gene>
<keyword evidence="2" id="KW-1185">Reference proteome</keyword>
<dbReference type="AlphaFoldDB" id="A0A0A5FYH4"/>
<evidence type="ECO:0000313" key="2">
    <source>
        <dbReference type="Proteomes" id="UP000030403"/>
    </source>
</evidence>
<dbReference type="OrthoDB" id="2084556at2"/>
<dbReference type="Pfam" id="PF10955">
    <property type="entry name" value="Fin"/>
    <property type="match status" value="1"/>
</dbReference>
<evidence type="ECO:0008006" key="3">
    <source>
        <dbReference type="Google" id="ProtNLM"/>
    </source>
</evidence>
<evidence type="ECO:0000313" key="1">
    <source>
        <dbReference type="EMBL" id="KGX83855.1"/>
    </source>
</evidence>
<dbReference type="RefSeq" id="WP_027447160.1">
    <property type="nucleotide sequence ID" value="NZ_AULJ01000049.1"/>
</dbReference>
<comment type="caution">
    <text evidence="1">The sequence shown here is derived from an EMBL/GenBank/DDBJ whole genome shotgun (WGS) entry which is preliminary data.</text>
</comment>
<dbReference type="STRING" id="1385511.GCA_000425225_03591"/>
<reference evidence="1 2" key="1">
    <citation type="submission" date="2013-08" db="EMBL/GenBank/DDBJ databases">
        <authorList>
            <person name="Huang J."/>
            <person name="Wang G."/>
        </authorList>
    </citation>
    <scope>NUCLEOTIDE SEQUENCE [LARGE SCALE GENOMIC DNA]</scope>
    <source>
        <strain evidence="1 2">BH030004</strain>
    </source>
</reference>
<dbReference type="Proteomes" id="UP000030403">
    <property type="component" value="Unassembled WGS sequence"/>
</dbReference>
<organism evidence="1 2">
    <name type="scientific">Pontibacillus marinus BH030004 = DSM 16465</name>
    <dbReference type="NCBI Taxonomy" id="1385511"/>
    <lineage>
        <taxon>Bacteria</taxon>
        <taxon>Bacillati</taxon>
        <taxon>Bacillota</taxon>
        <taxon>Bacilli</taxon>
        <taxon>Bacillales</taxon>
        <taxon>Bacillaceae</taxon>
        <taxon>Pontibacillus</taxon>
    </lineage>
</organism>
<proteinExistence type="predicted"/>
<protein>
    <recommendedName>
        <fullName evidence="3">Peptide ABC transporter permease</fullName>
    </recommendedName>
</protein>
<accession>A0A0A5FYH4</accession>
<dbReference type="InterPro" id="IPR020115">
    <property type="entry name" value="Fin"/>
</dbReference>
<dbReference type="EMBL" id="AVPF01000079">
    <property type="protein sequence ID" value="KGX83855.1"/>
    <property type="molecule type" value="Genomic_DNA"/>
</dbReference>
<sequence length="76" mass="8962">MAVIYQCRHCKQQIGAFHHENVDTDHLGLEQLTEEERVDMVQMHENGNIEIKTICENCQDALENNPHYHELDNFIQ</sequence>
<dbReference type="GO" id="GO:0010468">
    <property type="term" value="P:regulation of gene expression"/>
    <property type="evidence" value="ECO:0007669"/>
    <property type="project" value="InterPro"/>
</dbReference>